<dbReference type="EMBL" id="CAJRST010038888">
    <property type="protein sequence ID" value="CAG6015657.1"/>
    <property type="molecule type" value="Genomic_DNA"/>
</dbReference>
<reference evidence="3" key="1">
    <citation type="submission" date="2021-05" db="EMBL/GenBank/DDBJ databases">
        <authorList>
            <person name="Tigano A."/>
        </authorList>
    </citation>
    <scope>NUCLEOTIDE SEQUENCE</scope>
</reference>
<dbReference type="InterPro" id="IPR013783">
    <property type="entry name" value="Ig-like_fold"/>
</dbReference>
<keyword evidence="1" id="KW-0472">Membrane</keyword>
<dbReference type="AlphaFoldDB" id="A0A8S4BYD1"/>
<sequence>MYRWEIWDGWDIVLVQNISLKIKDCKVHQAVKAAPGRSVKIDCQEYATPGQQALSNISWAKLKGSNRISVDSERIQMNGTYLAIQSAKASDSGWYRCTYTLGETQRCSDINLRIQDPLDSFEATTATVPPVTTAEEVLTVRVTVQISGPGERNETLIPAVVSVAGVILLLAALAGFFIHRRRKTQSPTRQIQMRAAVSTDAYENLTLPYSPHAGDRVNSLYQFPEESVLTFKY</sequence>
<keyword evidence="1" id="KW-0812">Transmembrane</keyword>
<dbReference type="Pfam" id="PF07679">
    <property type="entry name" value="I-set"/>
    <property type="match status" value="1"/>
</dbReference>
<evidence type="ECO:0000313" key="3">
    <source>
        <dbReference type="EMBL" id="CAG6015657.1"/>
    </source>
</evidence>
<name>A0A8S4BYD1_9TELE</name>
<dbReference type="OrthoDB" id="8859054at2759"/>
<dbReference type="InterPro" id="IPR003599">
    <property type="entry name" value="Ig_sub"/>
</dbReference>
<dbReference type="SMART" id="SM00409">
    <property type="entry name" value="IG"/>
    <property type="match status" value="1"/>
</dbReference>
<evidence type="ECO:0000313" key="4">
    <source>
        <dbReference type="Proteomes" id="UP000677803"/>
    </source>
</evidence>
<evidence type="ECO:0000259" key="2">
    <source>
        <dbReference type="PROSITE" id="PS50835"/>
    </source>
</evidence>
<organism evidence="3 4">
    <name type="scientific">Menidia menidia</name>
    <name type="common">Atlantic silverside</name>
    <dbReference type="NCBI Taxonomy" id="238744"/>
    <lineage>
        <taxon>Eukaryota</taxon>
        <taxon>Metazoa</taxon>
        <taxon>Chordata</taxon>
        <taxon>Craniata</taxon>
        <taxon>Vertebrata</taxon>
        <taxon>Euteleostomi</taxon>
        <taxon>Actinopterygii</taxon>
        <taxon>Neopterygii</taxon>
        <taxon>Teleostei</taxon>
        <taxon>Neoteleostei</taxon>
        <taxon>Acanthomorphata</taxon>
        <taxon>Ovalentaria</taxon>
        <taxon>Atherinomorphae</taxon>
        <taxon>Atheriniformes</taxon>
        <taxon>Atherinopsidae</taxon>
        <taxon>Menidiinae</taxon>
        <taxon>Menidia</taxon>
    </lineage>
</organism>
<evidence type="ECO:0000256" key="1">
    <source>
        <dbReference type="SAM" id="Phobius"/>
    </source>
</evidence>
<gene>
    <name evidence="3" type="ORF">MMEN_LOCUS19746</name>
</gene>
<feature type="domain" description="Ig-like" evidence="2">
    <location>
        <begin position="16"/>
        <end position="113"/>
    </location>
</feature>
<dbReference type="PROSITE" id="PS50835">
    <property type="entry name" value="IG_LIKE"/>
    <property type="match status" value="1"/>
</dbReference>
<dbReference type="Proteomes" id="UP000677803">
    <property type="component" value="Unassembled WGS sequence"/>
</dbReference>
<keyword evidence="4" id="KW-1185">Reference proteome</keyword>
<proteinExistence type="predicted"/>
<keyword evidence="1" id="KW-1133">Transmembrane helix</keyword>
<dbReference type="InterPro" id="IPR013098">
    <property type="entry name" value="Ig_I-set"/>
</dbReference>
<dbReference type="SUPFAM" id="SSF48726">
    <property type="entry name" value="Immunoglobulin"/>
    <property type="match status" value="1"/>
</dbReference>
<comment type="caution">
    <text evidence="3">The sequence shown here is derived from an EMBL/GenBank/DDBJ whole genome shotgun (WGS) entry which is preliminary data.</text>
</comment>
<dbReference type="Gene3D" id="2.60.40.10">
    <property type="entry name" value="Immunoglobulins"/>
    <property type="match status" value="1"/>
</dbReference>
<protein>
    <submittedName>
        <fullName evidence="3">(Atlantic silverside) hypothetical protein</fullName>
    </submittedName>
</protein>
<dbReference type="InterPro" id="IPR036179">
    <property type="entry name" value="Ig-like_dom_sf"/>
</dbReference>
<accession>A0A8S4BYD1</accession>
<feature type="transmembrane region" description="Helical" evidence="1">
    <location>
        <begin position="156"/>
        <end position="178"/>
    </location>
</feature>
<dbReference type="InterPro" id="IPR007110">
    <property type="entry name" value="Ig-like_dom"/>
</dbReference>